<evidence type="ECO:0000313" key="6">
    <source>
        <dbReference type="Proteomes" id="UP000295718"/>
    </source>
</evidence>
<dbReference type="InterPro" id="IPR009057">
    <property type="entry name" value="Homeodomain-like_sf"/>
</dbReference>
<reference evidence="5 6" key="1">
    <citation type="submission" date="2019-03" db="EMBL/GenBank/DDBJ databases">
        <title>Genomic Encyclopedia of Type Strains, Phase IV (KMG-IV): sequencing the most valuable type-strain genomes for metagenomic binning, comparative biology and taxonomic classification.</title>
        <authorList>
            <person name="Goeker M."/>
        </authorList>
    </citation>
    <scope>NUCLEOTIDE SEQUENCE [LARGE SCALE GENOMIC DNA]</scope>
    <source>
        <strain evidence="5 6">DSM 100556</strain>
    </source>
</reference>
<dbReference type="Pfam" id="PF02311">
    <property type="entry name" value="AraC_binding"/>
    <property type="match status" value="1"/>
</dbReference>
<keyword evidence="3" id="KW-0804">Transcription</keyword>
<dbReference type="PANTHER" id="PTHR43280">
    <property type="entry name" value="ARAC-FAMILY TRANSCRIPTIONAL REGULATOR"/>
    <property type="match status" value="1"/>
</dbReference>
<dbReference type="SUPFAM" id="SSF46689">
    <property type="entry name" value="Homeodomain-like"/>
    <property type="match status" value="1"/>
</dbReference>
<dbReference type="EMBL" id="SLUO01000018">
    <property type="protein sequence ID" value="TCL54819.1"/>
    <property type="molecule type" value="Genomic_DNA"/>
</dbReference>
<dbReference type="RefSeq" id="WP_031392130.1">
    <property type="nucleotide sequence ID" value="NZ_JPNB01000002.1"/>
</dbReference>
<dbReference type="Gene3D" id="2.60.120.10">
    <property type="entry name" value="Jelly Rolls"/>
    <property type="match status" value="1"/>
</dbReference>
<evidence type="ECO:0000256" key="2">
    <source>
        <dbReference type="ARBA" id="ARBA00023125"/>
    </source>
</evidence>
<feature type="domain" description="HTH araC/xylS-type" evidence="4">
    <location>
        <begin position="174"/>
        <end position="272"/>
    </location>
</feature>
<dbReference type="Proteomes" id="UP000295718">
    <property type="component" value="Unassembled WGS sequence"/>
</dbReference>
<evidence type="ECO:0000313" key="5">
    <source>
        <dbReference type="EMBL" id="TCL54819.1"/>
    </source>
</evidence>
<dbReference type="InterPro" id="IPR003313">
    <property type="entry name" value="AraC-bd"/>
</dbReference>
<keyword evidence="2 5" id="KW-0238">DNA-binding</keyword>
<dbReference type="InterPro" id="IPR014710">
    <property type="entry name" value="RmlC-like_jellyroll"/>
</dbReference>
<dbReference type="InterPro" id="IPR011051">
    <property type="entry name" value="RmlC_Cupin_sf"/>
</dbReference>
<dbReference type="AlphaFoldDB" id="A0A4R1QM74"/>
<keyword evidence="1" id="KW-0805">Transcription regulation</keyword>
<dbReference type="InterPro" id="IPR018060">
    <property type="entry name" value="HTH_AraC"/>
</dbReference>
<sequence>MEKYLHEEVQTREDIQVRFDTYRDSNHLITNHWHNSMEIICICEGCMDVTINNSKFTLNAGDFTIINSADIHSTYCHENCLVILLQIPYQFLKKSISDYDSIRFEGIPNSPEKNDRVRAILMEMKDINDEKTEGYSLRFSSLLYDFLYSILCYYKAEIDTAVKIRTDKNLRRLENVMDFVKSNYASPITLDEAAASVALNPEYFCRFFKKYMRLTFLEYVNKVRLAHVYEDLMNTDLTITGILERNGCTNYKLFMKNFKSTYGCTPMQMRQNKKNI</sequence>
<dbReference type="SUPFAM" id="SSF51182">
    <property type="entry name" value="RmlC-like cupins"/>
    <property type="match status" value="1"/>
</dbReference>
<dbReference type="GO" id="GO:0003700">
    <property type="term" value="F:DNA-binding transcription factor activity"/>
    <property type="evidence" value="ECO:0007669"/>
    <property type="project" value="InterPro"/>
</dbReference>
<dbReference type="Gene3D" id="1.10.10.60">
    <property type="entry name" value="Homeodomain-like"/>
    <property type="match status" value="2"/>
</dbReference>
<dbReference type="CDD" id="cd02208">
    <property type="entry name" value="cupin_RmlC-like"/>
    <property type="match status" value="1"/>
</dbReference>
<organism evidence="5 6">
    <name type="scientific">Kineothrix alysoides</name>
    <dbReference type="NCBI Taxonomy" id="1469948"/>
    <lineage>
        <taxon>Bacteria</taxon>
        <taxon>Bacillati</taxon>
        <taxon>Bacillota</taxon>
        <taxon>Clostridia</taxon>
        <taxon>Lachnospirales</taxon>
        <taxon>Lachnospiraceae</taxon>
        <taxon>Kineothrix</taxon>
    </lineage>
</organism>
<gene>
    <name evidence="5" type="ORF">EDD76_11860</name>
</gene>
<dbReference type="GO" id="GO:0043565">
    <property type="term" value="F:sequence-specific DNA binding"/>
    <property type="evidence" value="ECO:0007669"/>
    <property type="project" value="InterPro"/>
</dbReference>
<evidence type="ECO:0000259" key="4">
    <source>
        <dbReference type="PROSITE" id="PS01124"/>
    </source>
</evidence>
<protein>
    <submittedName>
        <fullName evidence="5">AraC-like DNA-binding protein</fullName>
    </submittedName>
</protein>
<comment type="caution">
    <text evidence="5">The sequence shown here is derived from an EMBL/GenBank/DDBJ whole genome shotgun (WGS) entry which is preliminary data.</text>
</comment>
<dbReference type="PROSITE" id="PS01124">
    <property type="entry name" value="HTH_ARAC_FAMILY_2"/>
    <property type="match status" value="1"/>
</dbReference>
<evidence type="ECO:0000256" key="1">
    <source>
        <dbReference type="ARBA" id="ARBA00023015"/>
    </source>
</evidence>
<proteinExistence type="predicted"/>
<evidence type="ECO:0000256" key="3">
    <source>
        <dbReference type="ARBA" id="ARBA00023163"/>
    </source>
</evidence>
<dbReference type="SMART" id="SM00342">
    <property type="entry name" value="HTH_ARAC"/>
    <property type="match status" value="1"/>
</dbReference>
<dbReference type="STRING" id="1469948.GCA_000732725_03507"/>
<dbReference type="Pfam" id="PF12833">
    <property type="entry name" value="HTH_18"/>
    <property type="match status" value="1"/>
</dbReference>
<keyword evidence="6" id="KW-1185">Reference proteome</keyword>
<name>A0A4R1QM74_9FIRM</name>
<accession>A0A4R1QM74</accession>
<dbReference type="PANTHER" id="PTHR43280:SF34">
    <property type="entry name" value="ARAC-FAMILY TRANSCRIPTIONAL REGULATOR"/>
    <property type="match status" value="1"/>
</dbReference>
<dbReference type="OrthoDB" id="2112176at2"/>